<keyword evidence="3" id="KW-1185">Reference proteome</keyword>
<proteinExistence type="predicted"/>
<protein>
    <submittedName>
        <fullName evidence="2">RES domain-containing protein</fullName>
    </submittedName>
</protein>
<dbReference type="SMART" id="SM00953">
    <property type="entry name" value="RES"/>
    <property type="match status" value="1"/>
</dbReference>
<sequence length="151" mass="17662">MLVYRLVHAPYREDISGFGAFLFGGRWNSKGVYALYTSEHISLAALEIVVNYDRSLYKMLPEYYLLTLKVPESRMVQIQQNVLKEKWAEDFEYTRFMGDQFLQQQSHLALRVPSAVIPEESNLLLNPQHPDFRKIKITDSRPYGLDNRLFG</sequence>
<dbReference type="Proteomes" id="UP000198757">
    <property type="component" value="Unassembled WGS sequence"/>
</dbReference>
<dbReference type="RefSeq" id="WP_176954526.1">
    <property type="nucleotide sequence ID" value="NZ_FMZO01000020.1"/>
</dbReference>
<reference evidence="3" key="1">
    <citation type="submission" date="2016-10" db="EMBL/GenBank/DDBJ databases">
        <authorList>
            <person name="Varghese N."/>
            <person name="Submissions S."/>
        </authorList>
    </citation>
    <scope>NUCLEOTIDE SEQUENCE [LARGE SCALE GENOMIC DNA]</scope>
    <source>
        <strain evidence="3">DSM 25811 / CCM 8410 / LMG 26954 / E90</strain>
    </source>
</reference>
<evidence type="ECO:0000259" key="1">
    <source>
        <dbReference type="SMART" id="SM00953"/>
    </source>
</evidence>
<accession>A0A1G7A2D5</accession>
<dbReference type="InterPro" id="IPR014914">
    <property type="entry name" value="RES_dom"/>
</dbReference>
<feature type="domain" description="RES" evidence="1">
    <location>
        <begin position="14"/>
        <end position="139"/>
    </location>
</feature>
<gene>
    <name evidence="2" type="ORF">SAMN04487894_12064</name>
</gene>
<dbReference type="Pfam" id="PF08808">
    <property type="entry name" value="RES"/>
    <property type="match status" value="1"/>
</dbReference>
<evidence type="ECO:0000313" key="2">
    <source>
        <dbReference type="EMBL" id="SDE08969.1"/>
    </source>
</evidence>
<name>A0A1G7A2D5_NIADE</name>
<organism evidence="2 3">
    <name type="scientific">Niabella drilacis (strain DSM 25811 / CCM 8410 / CCUG 62505 / LMG 26954 / E90)</name>
    <dbReference type="NCBI Taxonomy" id="1285928"/>
    <lineage>
        <taxon>Bacteria</taxon>
        <taxon>Pseudomonadati</taxon>
        <taxon>Bacteroidota</taxon>
        <taxon>Chitinophagia</taxon>
        <taxon>Chitinophagales</taxon>
        <taxon>Chitinophagaceae</taxon>
        <taxon>Niabella</taxon>
    </lineage>
</organism>
<dbReference type="STRING" id="1285928.SAMN04487894_12064"/>
<dbReference type="EMBL" id="FMZO01000020">
    <property type="protein sequence ID" value="SDE08969.1"/>
    <property type="molecule type" value="Genomic_DNA"/>
</dbReference>
<evidence type="ECO:0000313" key="3">
    <source>
        <dbReference type="Proteomes" id="UP000198757"/>
    </source>
</evidence>
<dbReference type="AlphaFoldDB" id="A0A1G7A2D5"/>